<dbReference type="Pfam" id="PF01244">
    <property type="entry name" value="Peptidase_M19"/>
    <property type="match status" value="1"/>
</dbReference>
<dbReference type="InterPro" id="IPR032466">
    <property type="entry name" value="Metal_Hydrolase"/>
</dbReference>
<dbReference type="Gene3D" id="3.20.20.140">
    <property type="entry name" value="Metal-dependent hydrolases"/>
    <property type="match status" value="1"/>
</dbReference>
<dbReference type="PANTHER" id="PTHR10443">
    <property type="entry name" value="MICROSOMAL DIPEPTIDASE"/>
    <property type="match status" value="1"/>
</dbReference>
<evidence type="ECO:0000313" key="1">
    <source>
        <dbReference type="EMBL" id="SIO44247.1"/>
    </source>
</evidence>
<gene>
    <name evidence="1" type="ORF">SAMN05444168_4501</name>
</gene>
<dbReference type="GO" id="GO:0070573">
    <property type="term" value="F:metallodipeptidase activity"/>
    <property type="evidence" value="ECO:0007669"/>
    <property type="project" value="InterPro"/>
</dbReference>
<evidence type="ECO:0000313" key="2">
    <source>
        <dbReference type="Proteomes" id="UP000184693"/>
    </source>
</evidence>
<dbReference type="EMBL" id="FSRM01000002">
    <property type="protein sequence ID" value="SIO44247.1"/>
    <property type="molecule type" value="Genomic_DNA"/>
</dbReference>
<sequence>MLIGESNGHLATLTARKPMTLDWSSIRSGEADALHGAIVELSGWMIPLDATADKADYYLLAADAPCCGGCLPRDPLSSIEVYAAAPCAPQEHAVTFTGRLQRLIDDPAGWRYQLIDAIPLDLQPERAPRSASRRAFLASGAALGLAACAPGRFAGYTEKPDAGAVHAGASDAAASSAARASDSTLAWRTPDTLTMDMHSHAGRVIVSRDPAIGANRPFLPLAAPMRAGGMNVICLAIVTDTTVTHVTADHKRIEAWRIPQDGELYALGQAEFKRAHELVEREQMQVVTNTASLSANAKAGPSVIIAAEGADFLEGRVDRVDEAYTLHQLRHLQLTHYRVNELGDIQTEPPLHGGLTDFGADVVRRCNQLGIVVDVAHGTYDLVKRAAETTTKPLILSHTALATHPSARSRLITPDHARVIAGTGGVIGVWPSSGTFADLQAMAHGYKRMADVVGVEHVGLGSDMLGFILPPVFRSYEQLPSLADALLAEGFSNEEVGMILGGNYRRVFEASVG</sequence>
<dbReference type="InterPro" id="IPR008257">
    <property type="entry name" value="Pept_M19"/>
</dbReference>
<protein>
    <submittedName>
        <fullName evidence="1">Membrane dipeptidase</fullName>
    </submittedName>
</protein>
<reference evidence="1 2" key="1">
    <citation type="submission" date="2016-11" db="EMBL/GenBank/DDBJ databases">
        <authorList>
            <person name="Jaros S."/>
            <person name="Januszkiewicz K."/>
            <person name="Wedrychowicz H."/>
        </authorList>
    </citation>
    <scope>NUCLEOTIDE SEQUENCE [LARGE SCALE GENOMIC DNA]</scope>
    <source>
        <strain evidence="1 2">GAS86</strain>
    </source>
</reference>
<dbReference type="PROSITE" id="PS51365">
    <property type="entry name" value="RENAL_DIPEPTIDASE_2"/>
    <property type="match status" value="1"/>
</dbReference>
<dbReference type="AlphaFoldDB" id="A0A1N6JJ97"/>
<organism evidence="1 2">
    <name type="scientific">Paraburkholderia phenazinium</name>
    <dbReference type="NCBI Taxonomy" id="60549"/>
    <lineage>
        <taxon>Bacteria</taxon>
        <taxon>Pseudomonadati</taxon>
        <taxon>Pseudomonadota</taxon>
        <taxon>Betaproteobacteria</taxon>
        <taxon>Burkholderiales</taxon>
        <taxon>Burkholderiaceae</taxon>
        <taxon>Paraburkholderia</taxon>
    </lineage>
</organism>
<dbReference type="Proteomes" id="UP000184693">
    <property type="component" value="Unassembled WGS sequence"/>
</dbReference>
<name>A0A1N6JJ97_9BURK</name>
<dbReference type="SUPFAM" id="SSF51556">
    <property type="entry name" value="Metallo-dependent hydrolases"/>
    <property type="match status" value="1"/>
</dbReference>
<dbReference type="PANTHER" id="PTHR10443:SF12">
    <property type="entry name" value="DIPEPTIDASE"/>
    <property type="match status" value="1"/>
</dbReference>
<dbReference type="GO" id="GO:0006508">
    <property type="term" value="P:proteolysis"/>
    <property type="evidence" value="ECO:0007669"/>
    <property type="project" value="InterPro"/>
</dbReference>
<accession>A0A1N6JJ97</accession>
<proteinExistence type="predicted"/>